<dbReference type="InterPro" id="IPR027328">
    <property type="entry name" value="MAPRE"/>
</dbReference>
<proteinExistence type="inferred from homology"/>
<dbReference type="Proteomes" id="UP001274896">
    <property type="component" value="Unassembled WGS sequence"/>
</dbReference>
<evidence type="ECO:0000313" key="16">
    <source>
        <dbReference type="Proteomes" id="UP001274896"/>
    </source>
</evidence>
<feature type="domain" description="Calponin-homology (CH)" evidence="13">
    <location>
        <begin position="14"/>
        <end position="116"/>
    </location>
</feature>
<dbReference type="InterPro" id="IPR004953">
    <property type="entry name" value="EB1_C"/>
</dbReference>
<dbReference type="InterPro" id="IPR036872">
    <property type="entry name" value="CH_dom_sf"/>
</dbReference>
<feature type="domain" description="EB1 C-terminal" evidence="14">
    <location>
        <begin position="176"/>
        <end position="246"/>
    </location>
</feature>
<dbReference type="Gene3D" id="1.10.418.10">
    <property type="entry name" value="Calponin-like domain"/>
    <property type="match status" value="1"/>
</dbReference>
<evidence type="ECO:0000256" key="10">
    <source>
        <dbReference type="ARBA" id="ARBA00023306"/>
    </source>
</evidence>
<evidence type="ECO:0000313" key="15">
    <source>
        <dbReference type="EMBL" id="KAK3518185.1"/>
    </source>
</evidence>
<dbReference type="PROSITE" id="PS50021">
    <property type="entry name" value="CH"/>
    <property type="match status" value="1"/>
</dbReference>
<dbReference type="GO" id="GO:0005813">
    <property type="term" value="C:centrosome"/>
    <property type="evidence" value="ECO:0007669"/>
    <property type="project" value="UniProtKB-SubCell"/>
</dbReference>
<comment type="subcellular location">
    <subcellularLocation>
        <location evidence="1">Cytoplasm</location>
        <location evidence="1">Cytoskeleton</location>
        <location evidence="1">Microtubule organizing center</location>
        <location evidence="1">Centrosome</location>
    </subcellularLocation>
    <subcellularLocation>
        <location evidence="2">Cytoplasm</location>
        <location evidence="2">Cytoskeleton</location>
        <location evidence="2">Spindle pole</location>
    </subcellularLocation>
</comment>
<dbReference type="GO" id="GO:0000922">
    <property type="term" value="C:spindle pole"/>
    <property type="evidence" value="ECO:0007669"/>
    <property type="project" value="UniProtKB-SubCell"/>
</dbReference>
<dbReference type="SUPFAM" id="SSF140612">
    <property type="entry name" value="EB1 dimerisation domain-like"/>
    <property type="match status" value="1"/>
</dbReference>
<evidence type="ECO:0000256" key="11">
    <source>
        <dbReference type="PROSITE-ProRule" id="PRU00576"/>
    </source>
</evidence>
<comment type="similarity">
    <text evidence="3">Belongs to the MAPRE family.</text>
</comment>
<dbReference type="PANTHER" id="PTHR10623">
    <property type="entry name" value="MICROTUBULE-ASSOCIATED PROTEIN RP/EB FAMILY MEMBER"/>
    <property type="match status" value="1"/>
</dbReference>
<comment type="caution">
    <text evidence="15">The sequence shown here is derived from an EMBL/GenBank/DDBJ whole genome shotgun (WGS) entry which is preliminary data.</text>
</comment>
<keyword evidence="9" id="KW-0206">Cytoskeleton</keyword>
<evidence type="ECO:0000256" key="9">
    <source>
        <dbReference type="ARBA" id="ARBA00023212"/>
    </source>
</evidence>
<evidence type="ECO:0000259" key="14">
    <source>
        <dbReference type="PROSITE" id="PS51230"/>
    </source>
</evidence>
<dbReference type="PROSITE" id="PS51230">
    <property type="entry name" value="EB1_C"/>
    <property type="match status" value="1"/>
</dbReference>
<protein>
    <recommendedName>
        <fullName evidence="4">Microtubule-associated protein RP/EB family member 1</fullName>
    </recommendedName>
</protein>
<dbReference type="Pfam" id="PF03271">
    <property type="entry name" value="EB1"/>
    <property type="match status" value="1"/>
</dbReference>
<dbReference type="GO" id="GO:0005874">
    <property type="term" value="C:microtubule"/>
    <property type="evidence" value="ECO:0007669"/>
    <property type="project" value="UniProtKB-KW"/>
</dbReference>
<dbReference type="GO" id="GO:0051301">
    <property type="term" value="P:cell division"/>
    <property type="evidence" value="ECO:0007669"/>
    <property type="project" value="UniProtKB-KW"/>
</dbReference>
<organism evidence="15 16">
    <name type="scientific">Hemibagrus guttatus</name>
    <dbReference type="NCBI Taxonomy" id="175788"/>
    <lineage>
        <taxon>Eukaryota</taxon>
        <taxon>Metazoa</taxon>
        <taxon>Chordata</taxon>
        <taxon>Craniata</taxon>
        <taxon>Vertebrata</taxon>
        <taxon>Euteleostomi</taxon>
        <taxon>Actinopterygii</taxon>
        <taxon>Neopterygii</taxon>
        <taxon>Teleostei</taxon>
        <taxon>Ostariophysi</taxon>
        <taxon>Siluriformes</taxon>
        <taxon>Bagridae</taxon>
        <taxon>Hemibagrus</taxon>
    </lineage>
</organism>
<evidence type="ECO:0000256" key="2">
    <source>
        <dbReference type="ARBA" id="ARBA00004647"/>
    </source>
</evidence>
<evidence type="ECO:0000259" key="13">
    <source>
        <dbReference type="PROSITE" id="PS50021"/>
    </source>
</evidence>
<dbReference type="GO" id="GO:0051010">
    <property type="term" value="F:microtubule plus-end binding"/>
    <property type="evidence" value="ECO:0007669"/>
    <property type="project" value="UniProtKB-ARBA"/>
</dbReference>
<evidence type="ECO:0000256" key="3">
    <source>
        <dbReference type="ARBA" id="ARBA00010729"/>
    </source>
</evidence>
<evidence type="ECO:0000256" key="1">
    <source>
        <dbReference type="ARBA" id="ARBA00004300"/>
    </source>
</evidence>
<evidence type="ECO:0000256" key="12">
    <source>
        <dbReference type="SAM" id="MobiDB-lite"/>
    </source>
</evidence>
<dbReference type="InterPro" id="IPR036133">
    <property type="entry name" value="EB1_C_sf"/>
</dbReference>
<dbReference type="Pfam" id="PF00307">
    <property type="entry name" value="CH"/>
    <property type="match status" value="1"/>
</dbReference>
<dbReference type="InterPro" id="IPR001715">
    <property type="entry name" value="CH_dom"/>
</dbReference>
<sequence length="499" mass="55602">MAVNVHSTSMTIENLSRHEMLAWVNDSLHLSYTKIEQLCSGAAYCQFMDMLFPGCVPLKKVKFQAKLEHEFIHNFKVLQAAFKRMTVDKIIPVEKLVKGRFQDNFEFIQWFKKFFDANYDGKEYDPQAARQGQDVAPSPNPGPHRTSPTVPKTMPTPPRPISSAPTHVKRSTPVLRNGVSEAEIMDLNQQLTDLKVTVDGLEKERDFYFGKLRDIELICQENDGEKNHVLSKIIEILYATETHSLGKIISSHGFSYHCYADDTQLIFSFPPSDTSVSARISACLVDISSWMTAHQLKLNPSKTELLVIPGDPSPAQDLAISMNNSMISPSATARNLGVTMDNQLSFSSHVTKCDTLMSVSSVQHLKDSAISIHTGYSGACSVSGHFEIGLLQLSSGRSTSEHNSPTANDPKCCFHTTPLLRSLHWLPVAARIRFKTLMLAYKAKNGPAPSYLKALVTPRLVPPSLREKVLTAVFASFQVGFAPPEDDEIDEKKQLQDEY</sequence>
<evidence type="ECO:0000256" key="5">
    <source>
        <dbReference type="ARBA" id="ARBA00022490"/>
    </source>
</evidence>
<evidence type="ECO:0000256" key="7">
    <source>
        <dbReference type="ARBA" id="ARBA00022701"/>
    </source>
</evidence>
<keyword evidence="10" id="KW-0131">Cell cycle</keyword>
<keyword evidence="5" id="KW-0963">Cytoplasm</keyword>
<dbReference type="FunFam" id="1.20.5.1430:FF:000001">
    <property type="entry name" value="microtubule-associated protein RP/EB family member 1"/>
    <property type="match status" value="1"/>
</dbReference>
<dbReference type="SUPFAM" id="SSF47576">
    <property type="entry name" value="Calponin-homology domain, CH-domain"/>
    <property type="match status" value="1"/>
</dbReference>
<keyword evidence="7 11" id="KW-0493">Microtubule</keyword>
<keyword evidence="8" id="KW-0498">Mitosis</keyword>
<dbReference type="FunFam" id="1.10.418.10:FF:000007">
    <property type="entry name" value="Microtubule-associated protein, RP/EB family, member 2"/>
    <property type="match status" value="1"/>
</dbReference>
<dbReference type="Gene3D" id="1.20.5.1430">
    <property type="match status" value="1"/>
</dbReference>
<name>A0AAE0QDY0_9TELE</name>
<keyword evidence="6" id="KW-0132">Cell division</keyword>
<evidence type="ECO:0000256" key="4">
    <source>
        <dbReference type="ARBA" id="ARBA00019567"/>
    </source>
</evidence>
<dbReference type="EMBL" id="JAUCMX010000018">
    <property type="protein sequence ID" value="KAK3518185.1"/>
    <property type="molecule type" value="Genomic_DNA"/>
</dbReference>
<dbReference type="AlphaFoldDB" id="A0AAE0QDY0"/>
<evidence type="ECO:0000256" key="6">
    <source>
        <dbReference type="ARBA" id="ARBA00022618"/>
    </source>
</evidence>
<keyword evidence="16" id="KW-1185">Reference proteome</keyword>
<feature type="region of interest" description="Disordered" evidence="12">
    <location>
        <begin position="126"/>
        <end position="169"/>
    </location>
</feature>
<reference evidence="15" key="1">
    <citation type="submission" date="2023-06" db="EMBL/GenBank/DDBJ databases">
        <title>Male Hemibagrus guttatus genome.</title>
        <authorList>
            <person name="Bian C."/>
        </authorList>
    </citation>
    <scope>NUCLEOTIDE SEQUENCE</scope>
    <source>
        <strain evidence="15">Male_cb2023</strain>
        <tissue evidence="15">Muscle</tissue>
    </source>
</reference>
<gene>
    <name evidence="15" type="ORF">QTP70_033881</name>
</gene>
<evidence type="ECO:0000256" key="8">
    <source>
        <dbReference type="ARBA" id="ARBA00022776"/>
    </source>
</evidence>
<accession>A0AAE0QDY0</accession>